<dbReference type="Gene3D" id="1.20.1250.20">
    <property type="entry name" value="MFS general substrate transporter like domains"/>
    <property type="match status" value="1"/>
</dbReference>
<dbReference type="InterPro" id="IPR003663">
    <property type="entry name" value="Sugar/inositol_transpt"/>
</dbReference>
<dbReference type="Pfam" id="PF00083">
    <property type="entry name" value="Sugar_tr"/>
    <property type="match status" value="1"/>
</dbReference>
<evidence type="ECO:0000256" key="7">
    <source>
        <dbReference type="ARBA" id="ARBA00049119"/>
    </source>
</evidence>
<dbReference type="InParanoid" id="A0A316YWK8"/>
<feature type="transmembrane region" description="Helical" evidence="9">
    <location>
        <begin position="92"/>
        <end position="111"/>
    </location>
</feature>
<organism evidence="11 12">
    <name type="scientific">Acaromyces ingoldii</name>
    <dbReference type="NCBI Taxonomy" id="215250"/>
    <lineage>
        <taxon>Eukaryota</taxon>
        <taxon>Fungi</taxon>
        <taxon>Dikarya</taxon>
        <taxon>Basidiomycota</taxon>
        <taxon>Ustilaginomycotina</taxon>
        <taxon>Exobasidiomycetes</taxon>
        <taxon>Exobasidiales</taxon>
        <taxon>Cryptobasidiaceae</taxon>
        <taxon>Acaromyces</taxon>
    </lineage>
</organism>
<dbReference type="PROSITE" id="PS50850">
    <property type="entry name" value="MFS"/>
    <property type="match status" value="1"/>
</dbReference>
<feature type="transmembrane region" description="Helical" evidence="9">
    <location>
        <begin position="341"/>
        <end position="361"/>
    </location>
</feature>
<feature type="transmembrane region" description="Helical" evidence="9">
    <location>
        <begin position="367"/>
        <end position="387"/>
    </location>
</feature>
<name>A0A316YWK8_9BASI</name>
<evidence type="ECO:0000313" key="11">
    <source>
        <dbReference type="EMBL" id="PWN92433.1"/>
    </source>
</evidence>
<feature type="transmembrane region" description="Helical" evidence="9">
    <location>
        <begin position="272"/>
        <end position="290"/>
    </location>
</feature>
<comment type="catalytic activity">
    <reaction evidence="7">
        <text>myo-inositol(out) + H(+)(out) = myo-inositol(in) + H(+)(in)</text>
        <dbReference type="Rhea" id="RHEA:60364"/>
        <dbReference type="ChEBI" id="CHEBI:15378"/>
        <dbReference type="ChEBI" id="CHEBI:17268"/>
    </reaction>
</comment>
<dbReference type="InterPro" id="IPR005829">
    <property type="entry name" value="Sugar_transporter_CS"/>
</dbReference>
<evidence type="ECO:0000256" key="2">
    <source>
        <dbReference type="ARBA" id="ARBA00010992"/>
    </source>
</evidence>
<dbReference type="PANTHER" id="PTHR48022">
    <property type="entry name" value="PLASTIDIC GLUCOSE TRANSPORTER 4"/>
    <property type="match status" value="1"/>
</dbReference>
<dbReference type="SUPFAM" id="SSF103473">
    <property type="entry name" value="MFS general substrate transporter"/>
    <property type="match status" value="1"/>
</dbReference>
<evidence type="ECO:0000256" key="5">
    <source>
        <dbReference type="ARBA" id="ARBA00022989"/>
    </source>
</evidence>
<feature type="transmembrane region" description="Helical" evidence="9">
    <location>
        <begin position="149"/>
        <end position="170"/>
    </location>
</feature>
<dbReference type="InterPro" id="IPR020846">
    <property type="entry name" value="MFS_dom"/>
</dbReference>
<accession>A0A316YWK8</accession>
<evidence type="ECO:0000256" key="6">
    <source>
        <dbReference type="ARBA" id="ARBA00023136"/>
    </source>
</evidence>
<dbReference type="PANTHER" id="PTHR48022:SF11">
    <property type="entry name" value="MONOSACCHARIDE TRANSPORTER (HXT8), PUTATIVE (AFU_ORTHOLOGUE AFUA_2G08120)-RELATED"/>
    <property type="match status" value="1"/>
</dbReference>
<keyword evidence="4 9" id="KW-0812">Transmembrane</keyword>
<evidence type="ECO:0000259" key="10">
    <source>
        <dbReference type="PROSITE" id="PS50850"/>
    </source>
</evidence>
<dbReference type="Proteomes" id="UP000245768">
    <property type="component" value="Unassembled WGS sequence"/>
</dbReference>
<dbReference type="InterPro" id="IPR005828">
    <property type="entry name" value="MFS_sugar_transport-like"/>
</dbReference>
<protein>
    <submittedName>
        <fullName evidence="11">General substrate transporter</fullName>
    </submittedName>
</protein>
<feature type="domain" description="Major facilitator superfamily (MFS) profile" evidence="10">
    <location>
        <begin position="19"/>
        <end position="460"/>
    </location>
</feature>
<dbReference type="InterPro" id="IPR050360">
    <property type="entry name" value="MFS_Sugar_Transporters"/>
</dbReference>
<dbReference type="InterPro" id="IPR036259">
    <property type="entry name" value="MFS_trans_sf"/>
</dbReference>
<evidence type="ECO:0000256" key="1">
    <source>
        <dbReference type="ARBA" id="ARBA00004141"/>
    </source>
</evidence>
<feature type="transmembrane region" description="Helical" evidence="9">
    <location>
        <begin position="310"/>
        <end position="329"/>
    </location>
</feature>
<feature type="transmembrane region" description="Helical" evidence="9">
    <location>
        <begin position="61"/>
        <end position="80"/>
    </location>
</feature>
<dbReference type="FunFam" id="1.20.1250.20:FF:000134">
    <property type="entry name" value="MFS sugar transporter protein"/>
    <property type="match status" value="1"/>
</dbReference>
<evidence type="ECO:0000256" key="4">
    <source>
        <dbReference type="ARBA" id="ARBA00022692"/>
    </source>
</evidence>
<keyword evidence="6 9" id="KW-0472">Membrane</keyword>
<keyword evidence="12" id="KW-1185">Reference proteome</keyword>
<keyword evidence="5 9" id="KW-1133">Transmembrane helix</keyword>
<feature type="transmembrane region" description="Helical" evidence="9">
    <location>
        <begin position="14"/>
        <end position="41"/>
    </location>
</feature>
<comment type="similarity">
    <text evidence="2 8">Belongs to the major facilitator superfamily. Sugar transporter (TC 2.A.1.1) family.</text>
</comment>
<comment type="subcellular location">
    <subcellularLocation>
        <location evidence="1">Membrane</location>
        <topology evidence="1">Multi-pass membrane protein</topology>
    </subcellularLocation>
</comment>
<gene>
    <name evidence="11" type="ORF">FA10DRAFT_278972</name>
</gene>
<dbReference type="STRING" id="215250.A0A316YWK8"/>
<evidence type="ECO:0000256" key="8">
    <source>
        <dbReference type="RuleBase" id="RU003346"/>
    </source>
</evidence>
<evidence type="ECO:0000313" key="12">
    <source>
        <dbReference type="Proteomes" id="UP000245768"/>
    </source>
</evidence>
<keyword evidence="3 8" id="KW-0813">Transport</keyword>
<dbReference type="EMBL" id="KZ819635">
    <property type="protein sequence ID" value="PWN92433.1"/>
    <property type="molecule type" value="Genomic_DNA"/>
</dbReference>
<dbReference type="PROSITE" id="PS00216">
    <property type="entry name" value="SUGAR_TRANSPORT_1"/>
    <property type="match status" value="1"/>
</dbReference>
<feature type="transmembrane region" description="Helical" evidence="9">
    <location>
        <begin position="117"/>
        <end position="137"/>
    </location>
</feature>
<dbReference type="RefSeq" id="XP_025379631.1">
    <property type="nucleotide sequence ID" value="XM_025523509.1"/>
</dbReference>
<evidence type="ECO:0000256" key="9">
    <source>
        <dbReference type="SAM" id="Phobius"/>
    </source>
</evidence>
<dbReference type="GeneID" id="37045425"/>
<sequence length="500" mass="53893">MSTTSLSQKESRNIFATLTIVFATLGSITYGYCSCIIATMLSQTSFTGYMGLQRATNATQLSGAINALYQVGALFGTLSSGYTSDRFGRRKAIFLACIMVIIGGGLQAGSVHVAMFMAARFITGIGIGNLVTLIPTWQAELSNPHSRGLLVGLHGTFILVGYSSASWIGFGFSYVTNSHVQWRIPLLFQVIPPLILASGIFFVPESPRWLLQQGREAEALAVCKKIRRDSSAPDDGYAIAEFSSMKAQYQYDLTMPSSWASIFSVRSYRRRAFIGFSCLFLAQCTGTQVINNYGPTIYASLGFNAKEQQLLAAGWITAGIPANFISALLMDKTGRVRMMQFGFLATGIALLGTTTSVAVGTSTGNTAALKAAVFFIYLHIATYGSGLDAPTYVYGTEIWPNHLRAKGAAISISGLFVGALILLMGASTAFATIGWKYYLVFLVMTVIAVVVSLLFYVEVNGLSLEQTAKVFGDHVEVPEVHVYKEDSNSSNSQSDIVTKA</sequence>
<dbReference type="GO" id="GO:0005351">
    <property type="term" value="F:carbohydrate:proton symporter activity"/>
    <property type="evidence" value="ECO:0007669"/>
    <property type="project" value="TreeGrafter"/>
</dbReference>
<feature type="transmembrane region" description="Helical" evidence="9">
    <location>
        <begin position="437"/>
        <end position="457"/>
    </location>
</feature>
<dbReference type="AlphaFoldDB" id="A0A316YWK8"/>
<dbReference type="GO" id="GO:0016020">
    <property type="term" value="C:membrane"/>
    <property type="evidence" value="ECO:0007669"/>
    <property type="project" value="UniProtKB-SubCell"/>
</dbReference>
<dbReference type="NCBIfam" id="TIGR00879">
    <property type="entry name" value="SP"/>
    <property type="match status" value="1"/>
</dbReference>
<evidence type="ECO:0000256" key="3">
    <source>
        <dbReference type="ARBA" id="ARBA00022448"/>
    </source>
</evidence>
<reference evidence="11 12" key="1">
    <citation type="journal article" date="2018" name="Mol. Biol. Evol.">
        <title>Broad Genomic Sampling Reveals a Smut Pathogenic Ancestry of the Fungal Clade Ustilaginomycotina.</title>
        <authorList>
            <person name="Kijpornyongpan T."/>
            <person name="Mondo S.J."/>
            <person name="Barry K."/>
            <person name="Sandor L."/>
            <person name="Lee J."/>
            <person name="Lipzen A."/>
            <person name="Pangilinan J."/>
            <person name="LaButti K."/>
            <person name="Hainaut M."/>
            <person name="Henrissat B."/>
            <person name="Grigoriev I.V."/>
            <person name="Spatafora J.W."/>
            <person name="Aime M.C."/>
        </authorList>
    </citation>
    <scope>NUCLEOTIDE SEQUENCE [LARGE SCALE GENOMIC DNA]</scope>
    <source>
        <strain evidence="11 12">MCA 4198</strain>
    </source>
</reference>
<feature type="transmembrane region" description="Helical" evidence="9">
    <location>
        <begin position="408"/>
        <end position="431"/>
    </location>
</feature>
<dbReference type="OrthoDB" id="6133115at2759"/>
<dbReference type="PRINTS" id="PR00171">
    <property type="entry name" value="SUGRTRNSPORT"/>
</dbReference>
<proteinExistence type="inferred from homology"/>
<feature type="transmembrane region" description="Helical" evidence="9">
    <location>
        <begin position="182"/>
        <end position="203"/>
    </location>
</feature>